<name>A0A2X2VVY3_CLOCO</name>
<evidence type="ECO:0000313" key="1">
    <source>
        <dbReference type="EMBL" id="SQB33376.1"/>
    </source>
</evidence>
<organism evidence="1 2">
    <name type="scientific">Clostridium cochlearium</name>
    <dbReference type="NCBI Taxonomy" id="1494"/>
    <lineage>
        <taxon>Bacteria</taxon>
        <taxon>Bacillati</taxon>
        <taxon>Bacillota</taxon>
        <taxon>Clostridia</taxon>
        <taxon>Eubacteriales</taxon>
        <taxon>Clostridiaceae</taxon>
        <taxon>Clostridium</taxon>
    </lineage>
</organism>
<dbReference type="AlphaFoldDB" id="A0A2X2VVY3"/>
<proteinExistence type="predicted"/>
<protein>
    <submittedName>
        <fullName evidence="1">Uncharacterized protein</fullName>
    </submittedName>
</protein>
<reference evidence="1 2" key="1">
    <citation type="submission" date="2018-06" db="EMBL/GenBank/DDBJ databases">
        <authorList>
            <consortium name="Pathogen Informatics"/>
            <person name="Doyle S."/>
        </authorList>
    </citation>
    <scope>NUCLEOTIDE SEQUENCE [LARGE SCALE GENOMIC DNA]</scope>
    <source>
        <strain evidence="1 2">NCTC13028</strain>
    </source>
</reference>
<dbReference type="EMBL" id="UAWC01000001">
    <property type="protein sequence ID" value="SQB33376.1"/>
    <property type="molecule type" value="Genomic_DNA"/>
</dbReference>
<evidence type="ECO:0000313" key="2">
    <source>
        <dbReference type="Proteomes" id="UP000250223"/>
    </source>
</evidence>
<sequence>MNMEELIEMKNSVECSDGRKDKHDKCPNCGKVNIFARNVYLDVNCCSRRR</sequence>
<dbReference type="RefSeq" id="WP_174209061.1">
    <property type="nucleotide sequence ID" value="NZ_UAWC01000001.1"/>
</dbReference>
<dbReference type="Proteomes" id="UP000250223">
    <property type="component" value="Unassembled WGS sequence"/>
</dbReference>
<gene>
    <name evidence="1" type="ORF">NCTC13028_00369</name>
</gene>
<accession>A0A2X2VVY3</accession>